<comment type="caution">
    <text evidence="1">The sequence shown here is derived from an EMBL/GenBank/DDBJ whole genome shotgun (WGS) entry which is preliminary data.</text>
</comment>
<reference evidence="1" key="1">
    <citation type="submission" date="2019-12" db="EMBL/GenBank/DDBJ databases">
        <title>Genome sequencing and annotation of Brassica cretica.</title>
        <authorList>
            <person name="Studholme D.J."/>
            <person name="Sarris P.F."/>
        </authorList>
    </citation>
    <scope>NUCLEOTIDE SEQUENCE</scope>
    <source>
        <strain evidence="1">PFS-102/07</strain>
        <tissue evidence="1">Leaf</tissue>
    </source>
</reference>
<name>A0A8S9L2T9_BRACR</name>
<proteinExistence type="predicted"/>
<accession>A0A8S9L2T9</accession>
<sequence>MLERGRVEIDARGTFVGVMGTETEATIVITSWTRNLCKTCNMNSKTPVCESNFGRVFQITNSENWSVAATSRERGRSKRCSFSSKSKWLAEGFMEACKGPIRGIKAVLFLLTAFLRINVQQEPNYPWRHNLWTSTNEIYGAPIFDVYDDEEPSYDVYDDAVPINVYNHEYMHVGWIFRLFVTYIE</sequence>
<protein>
    <submittedName>
        <fullName evidence="1">Uncharacterized protein</fullName>
    </submittedName>
</protein>
<gene>
    <name evidence="1" type="ORF">F2Q70_00024597</name>
</gene>
<dbReference type="EMBL" id="QGKY02000094">
    <property type="protein sequence ID" value="KAF2602380.1"/>
    <property type="molecule type" value="Genomic_DNA"/>
</dbReference>
<dbReference type="AlphaFoldDB" id="A0A8S9L2T9"/>
<evidence type="ECO:0000313" key="1">
    <source>
        <dbReference type="EMBL" id="KAF2602380.1"/>
    </source>
</evidence>
<organism evidence="1">
    <name type="scientific">Brassica cretica</name>
    <name type="common">Mustard</name>
    <dbReference type="NCBI Taxonomy" id="69181"/>
    <lineage>
        <taxon>Eukaryota</taxon>
        <taxon>Viridiplantae</taxon>
        <taxon>Streptophyta</taxon>
        <taxon>Embryophyta</taxon>
        <taxon>Tracheophyta</taxon>
        <taxon>Spermatophyta</taxon>
        <taxon>Magnoliopsida</taxon>
        <taxon>eudicotyledons</taxon>
        <taxon>Gunneridae</taxon>
        <taxon>Pentapetalae</taxon>
        <taxon>rosids</taxon>
        <taxon>malvids</taxon>
        <taxon>Brassicales</taxon>
        <taxon>Brassicaceae</taxon>
        <taxon>Brassiceae</taxon>
        <taxon>Brassica</taxon>
    </lineage>
</organism>